<organism evidence="4 5">
    <name type="scientific">Trichoderma harzianum</name>
    <name type="common">Hypocrea lixii</name>
    <dbReference type="NCBI Taxonomy" id="5544"/>
    <lineage>
        <taxon>Eukaryota</taxon>
        <taxon>Fungi</taxon>
        <taxon>Dikarya</taxon>
        <taxon>Ascomycota</taxon>
        <taxon>Pezizomycotina</taxon>
        <taxon>Sordariomycetes</taxon>
        <taxon>Hypocreomycetidae</taxon>
        <taxon>Hypocreales</taxon>
        <taxon>Hypocreaceae</taxon>
        <taxon>Trichoderma</taxon>
    </lineage>
</organism>
<keyword evidence="3" id="KW-0732">Signal</keyword>
<name>A0A2K0U4V5_TRIHA</name>
<protein>
    <submittedName>
        <fullName evidence="4">Uncharacterized protein</fullName>
    </submittedName>
</protein>
<comment type="caution">
    <text evidence="4">The sequence shown here is derived from an EMBL/GenBank/DDBJ whole genome shotgun (WGS) entry which is preliminary data.</text>
</comment>
<feature type="signal peptide" evidence="3">
    <location>
        <begin position="1"/>
        <end position="19"/>
    </location>
</feature>
<dbReference type="AlphaFoldDB" id="A0A2K0U4V5"/>
<keyword evidence="2" id="KW-0812">Transmembrane</keyword>
<feature type="compositionally biased region" description="Basic and acidic residues" evidence="1">
    <location>
        <begin position="478"/>
        <end position="491"/>
    </location>
</feature>
<feature type="chain" id="PRO_5014330088" evidence="3">
    <location>
        <begin position="20"/>
        <end position="513"/>
    </location>
</feature>
<proteinExistence type="predicted"/>
<feature type="transmembrane region" description="Helical" evidence="2">
    <location>
        <begin position="360"/>
        <end position="381"/>
    </location>
</feature>
<keyword evidence="2" id="KW-0472">Membrane</keyword>
<keyword evidence="2" id="KW-1133">Transmembrane helix</keyword>
<sequence>MRGLSKAATLILAPTAVLTRPLPVSSRGIPTESAFSVAVAVDTSGSRDAKTVDQTLVRRIILFQYHDNELTSSPWEKVFNLDIQESSEACSQAKVRIDGFLLSQDDNGTGQGTFASLDGHTVTASWNFTCKEHARRVPWDQDLMVTIISLDGESVPETSFVTSFRQRTPVKVYDVGGDSLVYTTEGHAPTRLDKERVLARIKTLTGLSEVDDEIKADIGDIISIENQMRELGEHIKAKQRKVLDKLGITPSTPAFNLQTFYQTAKLASSTLRGTMEHWLGSVLGIPVKCDHHHRHHEHEHGNRHRRPNHPHPNHKEDDVVVSMQVDGEGGQRFFYYRDRDDADSSSTRLTPTHARRNVTYFPLFAIIFTFHLALFFALRSIRQRMHSRRARNHSNRVCLRDTRTQRRIERRSPRNGASQRTTNFFCSIRDLFQTKRIELNEKTSMLLHEEDTSMEDELASFQEAASVFSDLVTVRETVTAREESQPPRITEDVSPPAYDEVEERYDEKRPDGC</sequence>
<evidence type="ECO:0000313" key="5">
    <source>
        <dbReference type="Proteomes" id="UP000236290"/>
    </source>
</evidence>
<evidence type="ECO:0000256" key="3">
    <source>
        <dbReference type="SAM" id="SignalP"/>
    </source>
</evidence>
<feature type="region of interest" description="Disordered" evidence="1">
    <location>
        <begin position="292"/>
        <end position="316"/>
    </location>
</feature>
<accession>A0A2K0U4V5</accession>
<evidence type="ECO:0000256" key="2">
    <source>
        <dbReference type="SAM" id="Phobius"/>
    </source>
</evidence>
<dbReference type="OrthoDB" id="4225201at2759"/>
<evidence type="ECO:0000256" key="1">
    <source>
        <dbReference type="SAM" id="MobiDB-lite"/>
    </source>
</evidence>
<dbReference type="EMBL" id="MTYI01000090">
    <property type="protein sequence ID" value="PNP52793.1"/>
    <property type="molecule type" value="Genomic_DNA"/>
</dbReference>
<reference evidence="4 5" key="1">
    <citation type="submission" date="2017-02" db="EMBL/GenBank/DDBJ databases">
        <title>Genomes of Trichoderma spp. with biocontrol activity.</title>
        <authorList>
            <person name="Gardiner D."/>
            <person name="Kazan K."/>
            <person name="Vos C."/>
            <person name="Harvey P."/>
        </authorList>
    </citation>
    <scope>NUCLEOTIDE SEQUENCE [LARGE SCALE GENOMIC DNA]</scope>
    <source>
        <strain evidence="4 5">Tr1</strain>
    </source>
</reference>
<dbReference type="Proteomes" id="UP000236290">
    <property type="component" value="Unassembled WGS sequence"/>
</dbReference>
<evidence type="ECO:0000313" key="4">
    <source>
        <dbReference type="EMBL" id="PNP52793.1"/>
    </source>
</evidence>
<gene>
    <name evidence="4" type="ORF">THARTR1_06634</name>
</gene>
<feature type="region of interest" description="Disordered" evidence="1">
    <location>
        <begin position="478"/>
        <end position="513"/>
    </location>
</feature>
<feature type="compositionally biased region" description="Basic residues" evidence="1">
    <location>
        <begin position="292"/>
        <end position="312"/>
    </location>
</feature>